<dbReference type="EMBL" id="JASCXW010000029">
    <property type="protein sequence ID" value="MDI6453465.1"/>
    <property type="molecule type" value="Genomic_DNA"/>
</dbReference>
<feature type="domain" description="Rieske" evidence="7">
    <location>
        <begin position="2"/>
        <end position="105"/>
    </location>
</feature>
<keyword evidence="4" id="KW-0411">Iron-sulfur</keyword>
<dbReference type="PANTHER" id="PTHR21496:SF0">
    <property type="entry name" value="RIESKE DOMAIN-CONTAINING PROTEIN"/>
    <property type="match status" value="1"/>
</dbReference>
<evidence type="ECO:0000256" key="5">
    <source>
        <dbReference type="ARBA" id="ARBA00034078"/>
    </source>
</evidence>
<keyword evidence="2" id="KW-0479">Metal-binding</keyword>
<comment type="similarity">
    <text evidence="6">Belongs to the bacterial ring-hydroxylating dioxygenase ferredoxin component family.</text>
</comment>
<evidence type="ECO:0000256" key="4">
    <source>
        <dbReference type="ARBA" id="ARBA00023014"/>
    </source>
</evidence>
<dbReference type="GO" id="GO:0046872">
    <property type="term" value="F:metal ion binding"/>
    <property type="evidence" value="ECO:0007669"/>
    <property type="project" value="UniProtKB-KW"/>
</dbReference>
<dbReference type="AlphaFoldDB" id="A0AAW6U6K3"/>
<dbReference type="RefSeq" id="WP_282839898.1">
    <property type="nucleotide sequence ID" value="NZ_JASCXW010000029.1"/>
</dbReference>
<dbReference type="Pfam" id="PF00355">
    <property type="entry name" value="Rieske"/>
    <property type="match status" value="1"/>
</dbReference>
<evidence type="ECO:0000256" key="6">
    <source>
        <dbReference type="ARBA" id="ARBA00038001"/>
    </source>
</evidence>
<comment type="caution">
    <text evidence="8">The sequence shown here is derived from an EMBL/GenBank/DDBJ whole genome shotgun (WGS) entry which is preliminary data.</text>
</comment>
<keyword evidence="3" id="KW-0408">Iron</keyword>
<evidence type="ECO:0000313" key="9">
    <source>
        <dbReference type="Proteomes" id="UP001431532"/>
    </source>
</evidence>
<evidence type="ECO:0000313" key="8">
    <source>
        <dbReference type="EMBL" id="MDI6453465.1"/>
    </source>
</evidence>
<keyword evidence="1" id="KW-0001">2Fe-2S</keyword>
<dbReference type="GO" id="GO:0051537">
    <property type="term" value="F:2 iron, 2 sulfur cluster binding"/>
    <property type="evidence" value="ECO:0007669"/>
    <property type="project" value="UniProtKB-KW"/>
</dbReference>
<evidence type="ECO:0000256" key="2">
    <source>
        <dbReference type="ARBA" id="ARBA00022723"/>
    </source>
</evidence>
<sequence length="107" mass="12115">MLHFVADYEVLRKEFKKRVVIDELPVLVIFLDEKIYAIQDKCPHMGASLAEGSLDSNVVQCKKHGAKFNIQTGTIVKKAQVGFIKLPTKKPVIFKTLIENGKVYLEL</sequence>
<dbReference type="InterPro" id="IPR017941">
    <property type="entry name" value="Rieske_2Fe-2S"/>
</dbReference>
<dbReference type="GO" id="GO:0004497">
    <property type="term" value="F:monooxygenase activity"/>
    <property type="evidence" value="ECO:0007669"/>
    <property type="project" value="UniProtKB-ARBA"/>
</dbReference>
<proteinExistence type="inferred from homology"/>
<evidence type="ECO:0000256" key="1">
    <source>
        <dbReference type="ARBA" id="ARBA00022714"/>
    </source>
</evidence>
<dbReference type="PANTHER" id="PTHR21496">
    <property type="entry name" value="FERREDOXIN-RELATED"/>
    <property type="match status" value="1"/>
</dbReference>
<protein>
    <submittedName>
        <fullName evidence="8">Rieske 2Fe-2S domain-containing protein</fullName>
    </submittedName>
</protein>
<reference evidence="8" key="1">
    <citation type="submission" date="2023-05" db="EMBL/GenBank/DDBJ databases">
        <title>Mariniplasma microaerophilum sp. nov., a novel anaerobic mollicute isolated from terrestrial mud volcano, Taman Peninsula, Russia.</title>
        <authorList>
            <person name="Khomyakova M.A."/>
            <person name="Merkel A.Y."/>
            <person name="Slobodkin A.I."/>
        </authorList>
    </citation>
    <scope>NUCLEOTIDE SEQUENCE</scope>
    <source>
        <strain evidence="8">M4Ah</strain>
    </source>
</reference>
<evidence type="ECO:0000256" key="3">
    <source>
        <dbReference type="ARBA" id="ARBA00023004"/>
    </source>
</evidence>
<evidence type="ECO:0000259" key="7">
    <source>
        <dbReference type="PROSITE" id="PS51296"/>
    </source>
</evidence>
<organism evidence="8 9">
    <name type="scientific">Peloplasma aerotolerans</name>
    <dbReference type="NCBI Taxonomy" id="3044389"/>
    <lineage>
        <taxon>Bacteria</taxon>
        <taxon>Bacillati</taxon>
        <taxon>Mycoplasmatota</taxon>
        <taxon>Mollicutes</taxon>
        <taxon>Acholeplasmatales</taxon>
        <taxon>Acholeplasmataceae</taxon>
        <taxon>Peloplasma</taxon>
    </lineage>
</organism>
<dbReference type="PROSITE" id="PS51296">
    <property type="entry name" value="RIESKE"/>
    <property type="match status" value="1"/>
</dbReference>
<comment type="cofactor">
    <cofactor evidence="5">
        <name>[2Fe-2S] cluster</name>
        <dbReference type="ChEBI" id="CHEBI:190135"/>
    </cofactor>
</comment>
<dbReference type="SUPFAM" id="SSF50022">
    <property type="entry name" value="ISP domain"/>
    <property type="match status" value="1"/>
</dbReference>
<accession>A0AAW6U6K3</accession>
<dbReference type="Gene3D" id="2.102.10.10">
    <property type="entry name" value="Rieske [2Fe-2S] iron-sulphur domain"/>
    <property type="match status" value="1"/>
</dbReference>
<keyword evidence="9" id="KW-1185">Reference proteome</keyword>
<dbReference type="Proteomes" id="UP001431532">
    <property type="component" value="Unassembled WGS sequence"/>
</dbReference>
<gene>
    <name evidence="8" type="ORF">QJ521_07795</name>
</gene>
<dbReference type="GO" id="GO:0016705">
    <property type="term" value="F:oxidoreductase activity, acting on paired donors, with incorporation or reduction of molecular oxygen"/>
    <property type="evidence" value="ECO:0007669"/>
    <property type="project" value="UniProtKB-ARBA"/>
</dbReference>
<dbReference type="InterPro" id="IPR036922">
    <property type="entry name" value="Rieske_2Fe-2S_sf"/>
</dbReference>
<name>A0AAW6U6K3_9MOLU</name>